<protein>
    <submittedName>
        <fullName evidence="2">Uncharacterized protein</fullName>
    </submittedName>
</protein>
<keyword evidence="3" id="KW-1185">Reference proteome</keyword>
<dbReference type="Proteomes" id="UP001159428">
    <property type="component" value="Unassembled WGS sequence"/>
</dbReference>
<feature type="compositionally biased region" description="Polar residues" evidence="1">
    <location>
        <begin position="192"/>
        <end position="237"/>
    </location>
</feature>
<accession>A0AAU9XBF8</accession>
<dbReference type="EMBL" id="CALNXJ010000037">
    <property type="protein sequence ID" value="CAH3142780.1"/>
    <property type="molecule type" value="Genomic_DNA"/>
</dbReference>
<name>A0AAU9XBF8_9CNID</name>
<feature type="compositionally biased region" description="Basic residues" evidence="1">
    <location>
        <begin position="529"/>
        <end position="539"/>
    </location>
</feature>
<feature type="region of interest" description="Disordered" evidence="1">
    <location>
        <begin position="180"/>
        <end position="237"/>
    </location>
</feature>
<gene>
    <name evidence="2" type="ORF">PMEA_00020228</name>
</gene>
<feature type="region of interest" description="Disordered" evidence="1">
    <location>
        <begin position="517"/>
        <end position="539"/>
    </location>
</feature>
<proteinExistence type="predicted"/>
<evidence type="ECO:0000256" key="1">
    <source>
        <dbReference type="SAM" id="MobiDB-lite"/>
    </source>
</evidence>
<sequence>MYSLNDMPIGCVKIEIPENGHCNQIISTCEMPVVKVEISEAQSNTISHQTISMSRESIQEIPLLRDVNTQEDILNIQISNVQGAMCDQIVENNVMPVYQIENPVDGLTSQGEQSPTFDFVNQDKVSAVGHFHEEKPPDHLISHENGFTAEVDIPSQVNNSPVYDRETLNKIEKEEKEIPIQQHNPSERAHCYQQNHHTSSNSAHQLDSQGSFYKNGTSEKSTSNQMDTNGSPSSASLKSTVPLYHFEEVTTPQTGDWAKDKNNEIKYYNGMPMYPRGYSFQEFQQRIPVWPTESRDLVPNNQKARNCNCCCHGQNIPSRQYPAADLKNPRPSVIMVPVGWSSNDPGMSHLPLEVTKCGISFRQRDVSTQYYDSEELFGCSQDYSDDSDSSDDDENGKRDKYFRKEIDGTTARFKLSKEDWARIPINTFPSGGRLLSGDWTRIFLSKVKESNPWCSLRFKNNHVRSENSRKIHSAVFFRGGAECKRPECNVKVRFVIRKERGKHVEVTYLGNICHSSQPGVSDVTSDKRGMKRDRRTYSS</sequence>
<feature type="compositionally biased region" description="Acidic residues" evidence="1">
    <location>
        <begin position="383"/>
        <end position="394"/>
    </location>
</feature>
<organism evidence="2 3">
    <name type="scientific">Pocillopora meandrina</name>
    <dbReference type="NCBI Taxonomy" id="46732"/>
    <lineage>
        <taxon>Eukaryota</taxon>
        <taxon>Metazoa</taxon>
        <taxon>Cnidaria</taxon>
        <taxon>Anthozoa</taxon>
        <taxon>Hexacorallia</taxon>
        <taxon>Scleractinia</taxon>
        <taxon>Astrocoeniina</taxon>
        <taxon>Pocilloporidae</taxon>
        <taxon>Pocillopora</taxon>
    </lineage>
</organism>
<comment type="caution">
    <text evidence="2">The sequence shown here is derived from an EMBL/GenBank/DDBJ whole genome shotgun (WGS) entry which is preliminary data.</text>
</comment>
<feature type="region of interest" description="Disordered" evidence="1">
    <location>
        <begin position="381"/>
        <end position="400"/>
    </location>
</feature>
<reference evidence="2 3" key="1">
    <citation type="submission" date="2022-05" db="EMBL/GenBank/DDBJ databases">
        <authorList>
            <consortium name="Genoscope - CEA"/>
            <person name="William W."/>
        </authorList>
    </citation>
    <scope>NUCLEOTIDE SEQUENCE [LARGE SCALE GENOMIC DNA]</scope>
</reference>
<evidence type="ECO:0000313" key="3">
    <source>
        <dbReference type="Proteomes" id="UP001159428"/>
    </source>
</evidence>
<dbReference type="AlphaFoldDB" id="A0AAU9XBF8"/>
<evidence type="ECO:0000313" key="2">
    <source>
        <dbReference type="EMBL" id="CAH3142780.1"/>
    </source>
</evidence>